<reference evidence="2 3" key="1">
    <citation type="journal article" date="2024" name="Pathogens">
        <title>Characterization of a Novel Species of Legionella Isolated from a Healthcare Facility: Legionella resiliens sp. nov.</title>
        <authorList>
            <person name="Cristino S."/>
            <person name="Pascale M.R."/>
            <person name="Marino F."/>
            <person name="Derelitto C."/>
            <person name="Salaris S."/>
            <person name="Orsini M."/>
            <person name="Squarzoni S."/>
            <person name="Grottola A."/>
            <person name="Girolamini L."/>
        </authorList>
    </citation>
    <scope>NUCLEOTIDE SEQUENCE [LARGE SCALE GENOMIC DNA]</scope>
    <source>
        <strain evidence="2 3">8cVS16</strain>
    </source>
</reference>
<feature type="transmembrane region" description="Helical" evidence="1">
    <location>
        <begin position="7"/>
        <end position="30"/>
    </location>
</feature>
<sequence length="338" mass="37685">MVFFKSVLNGIGSGSGVAWPLFGILFSVVGGSIASFFSLTLGLISITLFFSVSGLVFYFSYHEQKENELLFQTQFRKNQHKLLADIDEYIKSIDTYFLCEKNSDAFNKLFKRILTLDLYKIRDVDANSALYQILLLLKDEYELHQCIPNNKNILKNIAYKVAQQSVPASKKMIPALFTFVGTFGSIAGCCAGVSGLLTGIGICSSFIAFPLVGCGVLLFALLSSVALAYEAFTVSIDDFKKLQLNLMMKNMHQQLSKAIMERNFNATLYKASVFLTEHNEGGMEVAPINQQIFACPYFKNLETDKRRLSFFNVNQPVPVTVNASLKAFSLESITPLFK</sequence>
<proteinExistence type="predicted"/>
<protein>
    <submittedName>
        <fullName evidence="2">Uncharacterized protein</fullName>
    </submittedName>
</protein>
<organism evidence="2 3">
    <name type="scientific">Legionella resiliens</name>
    <dbReference type="NCBI Taxonomy" id="2905958"/>
    <lineage>
        <taxon>Bacteria</taxon>
        <taxon>Pseudomonadati</taxon>
        <taxon>Pseudomonadota</taxon>
        <taxon>Gammaproteobacteria</taxon>
        <taxon>Legionellales</taxon>
        <taxon>Legionellaceae</taxon>
        <taxon>Legionella</taxon>
    </lineage>
</organism>
<evidence type="ECO:0000313" key="3">
    <source>
        <dbReference type="Proteomes" id="UP001320170"/>
    </source>
</evidence>
<keyword evidence="1" id="KW-1133">Transmembrane helix</keyword>
<gene>
    <name evidence="2" type="ORF">LXO92_02405</name>
</gene>
<keyword evidence="1" id="KW-0472">Membrane</keyword>
<comment type="caution">
    <text evidence="2">The sequence shown here is derived from an EMBL/GenBank/DDBJ whole genome shotgun (WGS) entry which is preliminary data.</text>
</comment>
<feature type="transmembrane region" description="Helical" evidence="1">
    <location>
        <begin position="206"/>
        <end position="232"/>
    </location>
</feature>
<dbReference type="Proteomes" id="UP001320170">
    <property type="component" value="Unassembled WGS sequence"/>
</dbReference>
<keyword evidence="1" id="KW-0812">Transmembrane</keyword>
<dbReference type="EMBL" id="JAJTND010000001">
    <property type="protein sequence ID" value="MCE3531226.1"/>
    <property type="molecule type" value="Genomic_DNA"/>
</dbReference>
<evidence type="ECO:0000313" key="2">
    <source>
        <dbReference type="EMBL" id="MCE3531226.1"/>
    </source>
</evidence>
<accession>A0ABS8WXL4</accession>
<feature type="transmembrane region" description="Helical" evidence="1">
    <location>
        <begin position="175"/>
        <end position="200"/>
    </location>
</feature>
<evidence type="ECO:0000256" key="1">
    <source>
        <dbReference type="SAM" id="Phobius"/>
    </source>
</evidence>
<name>A0ABS8WXL4_9GAMM</name>
<feature type="transmembrane region" description="Helical" evidence="1">
    <location>
        <begin position="36"/>
        <end position="59"/>
    </location>
</feature>
<dbReference type="RefSeq" id="WP_182351164.1">
    <property type="nucleotide sequence ID" value="NZ_JAJSPM010000001.1"/>
</dbReference>
<keyword evidence="3" id="KW-1185">Reference proteome</keyword>